<evidence type="ECO:0000256" key="2">
    <source>
        <dbReference type="ARBA" id="ARBA00023125"/>
    </source>
</evidence>
<dbReference type="SUPFAM" id="SSF46785">
    <property type="entry name" value="Winged helix' DNA-binding domain"/>
    <property type="match status" value="1"/>
</dbReference>
<dbReference type="SMART" id="SM00866">
    <property type="entry name" value="UTRA"/>
    <property type="match status" value="1"/>
</dbReference>
<evidence type="ECO:0000313" key="5">
    <source>
        <dbReference type="EMBL" id="WDF82626.1"/>
    </source>
</evidence>
<keyword evidence="3" id="KW-0804">Transcription</keyword>
<dbReference type="InterPro" id="IPR000524">
    <property type="entry name" value="Tscrpt_reg_HTH_GntR"/>
</dbReference>
<dbReference type="SMART" id="SM00345">
    <property type="entry name" value="HTH_GNTR"/>
    <property type="match status" value="1"/>
</dbReference>
<dbReference type="PANTHER" id="PTHR44846:SF4">
    <property type="entry name" value="HTH GNTR-TYPE DOMAIN-CONTAINING PROTEIN"/>
    <property type="match status" value="1"/>
</dbReference>
<reference evidence="5 6" key="1">
    <citation type="submission" date="2023-02" db="EMBL/GenBank/DDBJ databases">
        <title>Genome sequence of Lacticaseibacillus sp. KACC 23028.</title>
        <authorList>
            <person name="Kim S."/>
            <person name="Heo J."/>
            <person name="Kwon S.-W."/>
        </authorList>
    </citation>
    <scope>NUCLEOTIDE SEQUENCE [LARGE SCALE GENOMIC DNA]</scope>
    <source>
        <strain evidence="5 6">KACC 23028</strain>
    </source>
</reference>
<gene>
    <name evidence="5" type="ORF">PQ472_12145</name>
</gene>
<feature type="domain" description="HTH gntR-type" evidence="4">
    <location>
        <begin position="7"/>
        <end position="76"/>
    </location>
</feature>
<evidence type="ECO:0000256" key="3">
    <source>
        <dbReference type="ARBA" id="ARBA00023163"/>
    </source>
</evidence>
<dbReference type="CDD" id="cd07377">
    <property type="entry name" value="WHTH_GntR"/>
    <property type="match status" value="1"/>
</dbReference>
<proteinExistence type="predicted"/>
<organism evidence="5 6">
    <name type="scientific">Lacticaseibacillus pabuli</name>
    <dbReference type="NCBI Taxonomy" id="3025672"/>
    <lineage>
        <taxon>Bacteria</taxon>
        <taxon>Bacillati</taxon>
        <taxon>Bacillota</taxon>
        <taxon>Bacilli</taxon>
        <taxon>Lactobacillales</taxon>
        <taxon>Lactobacillaceae</taxon>
        <taxon>Lacticaseibacillus</taxon>
    </lineage>
</organism>
<dbReference type="InterPro" id="IPR050679">
    <property type="entry name" value="Bact_HTH_transcr_reg"/>
</dbReference>
<evidence type="ECO:0000256" key="1">
    <source>
        <dbReference type="ARBA" id="ARBA00023015"/>
    </source>
</evidence>
<evidence type="ECO:0000259" key="4">
    <source>
        <dbReference type="PROSITE" id="PS50949"/>
    </source>
</evidence>
<dbReference type="RefSeq" id="WP_274260231.1">
    <property type="nucleotide sequence ID" value="NZ_CP117884.1"/>
</dbReference>
<dbReference type="EMBL" id="CP117884">
    <property type="protein sequence ID" value="WDF82626.1"/>
    <property type="molecule type" value="Genomic_DNA"/>
</dbReference>
<keyword evidence="6" id="KW-1185">Reference proteome</keyword>
<accession>A0ABY7WUF4</accession>
<dbReference type="Pfam" id="PF00392">
    <property type="entry name" value="GntR"/>
    <property type="match status" value="1"/>
</dbReference>
<dbReference type="InterPro" id="IPR011663">
    <property type="entry name" value="UTRA"/>
</dbReference>
<dbReference type="Proteomes" id="UP001220377">
    <property type="component" value="Chromosome"/>
</dbReference>
<protein>
    <submittedName>
        <fullName evidence="5">GntR family transcriptional regulator</fullName>
    </submittedName>
</protein>
<dbReference type="PANTHER" id="PTHR44846">
    <property type="entry name" value="MANNOSYL-D-GLYCERATE TRANSPORT/METABOLISM SYSTEM REPRESSOR MNGR-RELATED"/>
    <property type="match status" value="1"/>
</dbReference>
<dbReference type="SUPFAM" id="SSF64288">
    <property type="entry name" value="Chorismate lyase-like"/>
    <property type="match status" value="1"/>
</dbReference>
<sequence>MAQRESSLAISALVKQLIEEIQQGNIADEHHQLPTEPALMTRYNVTRYTLRQALGQLGKMGYIYQAHGIGTFVRPRVEQGAVSIQNVAGLTAELERQGKKVTTQKATITPVIADQAAFQPSGSTLAPDTPMWEIKRQRCLDGVPYQFEHSYYLRDIVGDIPDSVLYGSLFEFIANNESLKLGFQDKVMDARAVTPEIGAFFKLPVGAPMLTMRDDSYLSSGQLFAFSQLNYEYHQGKFFMFTKL</sequence>
<dbReference type="InterPro" id="IPR036388">
    <property type="entry name" value="WH-like_DNA-bd_sf"/>
</dbReference>
<dbReference type="Pfam" id="PF07702">
    <property type="entry name" value="UTRA"/>
    <property type="match status" value="1"/>
</dbReference>
<dbReference type="InterPro" id="IPR036390">
    <property type="entry name" value="WH_DNA-bd_sf"/>
</dbReference>
<dbReference type="InterPro" id="IPR028978">
    <property type="entry name" value="Chorismate_lyase_/UTRA_dom_sf"/>
</dbReference>
<dbReference type="Gene3D" id="3.40.1410.10">
    <property type="entry name" value="Chorismate lyase-like"/>
    <property type="match status" value="1"/>
</dbReference>
<dbReference type="PRINTS" id="PR00035">
    <property type="entry name" value="HTHGNTR"/>
</dbReference>
<keyword evidence="2" id="KW-0238">DNA-binding</keyword>
<evidence type="ECO:0000313" key="6">
    <source>
        <dbReference type="Proteomes" id="UP001220377"/>
    </source>
</evidence>
<name>A0ABY7WUF4_9LACO</name>
<dbReference type="Gene3D" id="1.10.10.10">
    <property type="entry name" value="Winged helix-like DNA-binding domain superfamily/Winged helix DNA-binding domain"/>
    <property type="match status" value="1"/>
</dbReference>
<dbReference type="PROSITE" id="PS50949">
    <property type="entry name" value="HTH_GNTR"/>
    <property type="match status" value="1"/>
</dbReference>
<keyword evidence="1" id="KW-0805">Transcription regulation</keyword>